<proteinExistence type="predicted"/>
<name>A0A6G1JPB2_9PLEO</name>
<sequence>MVSLSLSKFSAEDLKYQVAHYDENRSRITTAVTTVFFVLALILVALRFLTKILRRLDYHVGDYLIVVAMIFTTGL</sequence>
<keyword evidence="1" id="KW-0472">Membrane</keyword>
<organism evidence="2 3">
    <name type="scientific">Lentithecium fluviatile CBS 122367</name>
    <dbReference type="NCBI Taxonomy" id="1168545"/>
    <lineage>
        <taxon>Eukaryota</taxon>
        <taxon>Fungi</taxon>
        <taxon>Dikarya</taxon>
        <taxon>Ascomycota</taxon>
        <taxon>Pezizomycotina</taxon>
        <taxon>Dothideomycetes</taxon>
        <taxon>Pleosporomycetidae</taxon>
        <taxon>Pleosporales</taxon>
        <taxon>Massarineae</taxon>
        <taxon>Lentitheciaceae</taxon>
        <taxon>Lentithecium</taxon>
    </lineage>
</organism>
<protein>
    <submittedName>
        <fullName evidence="2">Uncharacterized protein</fullName>
    </submittedName>
</protein>
<keyword evidence="1" id="KW-1133">Transmembrane helix</keyword>
<evidence type="ECO:0000313" key="2">
    <source>
        <dbReference type="EMBL" id="KAF2692081.1"/>
    </source>
</evidence>
<feature type="transmembrane region" description="Helical" evidence="1">
    <location>
        <begin position="28"/>
        <end position="49"/>
    </location>
</feature>
<reference evidence="2" key="1">
    <citation type="journal article" date="2020" name="Stud. Mycol.">
        <title>101 Dothideomycetes genomes: a test case for predicting lifestyles and emergence of pathogens.</title>
        <authorList>
            <person name="Haridas S."/>
            <person name="Albert R."/>
            <person name="Binder M."/>
            <person name="Bloem J."/>
            <person name="Labutti K."/>
            <person name="Salamov A."/>
            <person name="Andreopoulos B."/>
            <person name="Baker S."/>
            <person name="Barry K."/>
            <person name="Bills G."/>
            <person name="Bluhm B."/>
            <person name="Cannon C."/>
            <person name="Castanera R."/>
            <person name="Culley D."/>
            <person name="Daum C."/>
            <person name="Ezra D."/>
            <person name="Gonzalez J."/>
            <person name="Henrissat B."/>
            <person name="Kuo A."/>
            <person name="Liang C."/>
            <person name="Lipzen A."/>
            <person name="Lutzoni F."/>
            <person name="Magnuson J."/>
            <person name="Mondo S."/>
            <person name="Nolan M."/>
            <person name="Ohm R."/>
            <person name="Pangilinan J."/>
            <person name="Park H.-J."/>
            <person name="Ramirez L."/>
            <person name="Alfaro M."/>
            <person name="Sun H."/>
            <person name="Tritt A."/>
            <person name="Yoshinaga Y."/>
            <person name="Zwiers L.-H."/>
            <person name="Turgeon B."/>
            <person name="Goodwin S."/>
            <person name="Spatafora J."/>
            <person name="Crous P."/>
            <person name="Grigoriev I."/>
        </authorList>
    </citation>
    <scope>NUCLEOTIDE SEQUENCE</scope>
    <source>
        <strain evidence="2">CBS 122367</strain>
    </source>
</reference>
<dbReference type="Proteomes" id="UP000799291">
    <property type="component" value="Unassembled WGS sequence"/>
</dbReference>
<dbReference type="EMBL" id="MU005569">
    <property type="protein sequence ID" value="KAF2692081.1"/>
    <property type="molecule type" value="Genomic_DNA"/>
</dbReference>
<keyword evidence="3" id="KW-1185">Reference proteome</keyword>
<gene>
    <name evidence="2" type="ORF">K458DRAFT_411753</name>
</gene>
<evidence type="ECO:0000313" key="3">
    <source>
        <dbReference type="Proteomes" id="UP000799291"/>
    </source>
</evidence>
<dbReference type="AlphaFoldDB" id="A0A6G1JPB2"/>
<keyword evidence="1" id="KW-0812">Transmembrane</keyword>
<evidence type="ECO:0000256" key="1">
    <source>
        <dbReference type="SAM" id="Phobius"/>
    </source>
</evidence>
<accession>A0A6G1JPB2</accession>